<feature type="region of interest" description="Disordered" evidence="3">
    <location>
        <begin position="160"/>
        <end position="210"/>
    </location>
</feature>
<evidence type="ECO:0000256" key="2">
    <source>
        <dbReference type="PROSITE-ProRule" id="PRU01360"/>
    </source>
</evidence>
<dbReference type="InterPro" id="IPR037066">
    <property type="entry name" value="Plug_dom_sf"/>
</dbReference>
<feature type="domain" description="TonB-dependent receptor plug" evidence="4">
    <location>
        <begin position="2"/>
        <end position="56"/>
    </location>
</feature>
<feature type="compositionally biased region" description="Low complexity" evidence="3">
    <location>
        <begin position="179"/>
        <end position="210"/>
    </location>
</feature>
<keyword evidence="2" id="KW-1134">Transmembrane beta strand</keyword>
<comment type="similarity">
    <text evidence="2">Belongs to the TonB-dependent receptor family.</text>
</comment>
<dbReference type="AlphaFoldDB" id="A0A5C6U3R1"/>
<evidence type="ECO:0000259" key="4">
    <source>
        <dbReference type="Pfam" id="PF07715"/>
    </source>
</evidence>
<evidence type="ECO:0000313" key="6">
    <source>
        <dbReference type="Proteomes" id="UP000321832"/>
    </source>
</evidence>
<name>A0A5C6U3R1_9BURK</name>
<keyword evidence="2" id="KW-0472">Membrane</keyword>
<dbReference type="GO" id="GO:0009279">
    <property type="term" value="C:cell outer membrane"/>
    <property type="evidence" value="ECO:0007669"/>
    <property type="project" value="UniProtKB-SubCell"/>
</dbReference>
<proteinExistence type="inferred from homology"/>
<dbReference type="Gene3D" id="2.170.130.10">
    <property type="entry name" value="TonB-dependent receptor, plug domain"/>
    <property type="match status" value="1"/>
</dbReference>
<dbReference type="Pfam" id="PF07715">
    <property type="entry name" value="Plug"/>
    <property type="match status" value="1"/>
</dbReference>
<dbReference type="EMBL" id="VOPW01000001">
    <property type="protein sequence ID" value="TXC67497.1"/>
    <property type="molecule type" value="Genomic_DNA"/>
</dbReference>
<protein>
    <recommendedName>
        <fullName evidence="4">TonB-dependent receptor plug domain-containing protein</fullName>
    </recommendedName>
</protein>
<evidence type="ECO:0000256" key="1">
    <source>
        <dbReference type="ARBA" id="ARBA00023170"/>
    </source>
</evidence>
<organism evidence="5 6">
    <name type="scientific">Piscinibacter aquaticus</name>
    <dbReference type="NCBI Taxonomy" id="392597"/>
    <lineage>
        <taxon>Bacteria</taxon>
        <taxon>Pseudomonadati</taxon>
        <taxon>Pseudomonadota</taxon>
        <taxon>Betaproteobacteria</taxon>
        <taxon>Burkholderiales</taxon>
        <taxon>Sphaerotilaceae</taxon>
        <taxon>Piscinibacter</taxon>
    </lineage>
</organism>
<sequence length="210" mass="21884">MVLLNGKRITQFGGQAITGFGAAVDLNTIPLAAIERVEILTDGASALYGSDAVAGVVNFITRRNASDGDVSVGFSSPSGGARETRISATKGFGDIDTDGFNVLIAASADKRTKLKSTQRDFAKSALVKFADNGKNYQINSGSPSPIPANIVIPNGLAPLTTRSSARTSSRTASARRTRSALAPARVTTTTSRNSRSTLSRSAATSTFRVR</sequence>
<keyword evidence="6" id="KW-1185">Reference proteome</keyword>
<keyword evidence="2" id="KW-0998">Cell outer membrane</keyword>
<dbReference type="InterPro" id="IPR039426">
    <property type="entry name" value="TonB-dep_rcpt-like"/>
</dbReference>
<gene>
    <name evidence="5" type="ORF">FSC37_09990</name>
</gene>
<dbReference type="PANTHER" id="PTHR47234">
    <property type="match status" value="1"/>
</dbReference>
<reference evidence="5 6" key="1">
    <citation type="submission" date="2019-08" db="EMBL/GenBank/DDBJ databases">
        <authorList>
            <person name="Khan S.A."/>
            <person name="Jeon C.O."/>
            <person name="Jeong S.E."/>
        </authorList>
    </citation>
    <scope>NUCLEOTIDE SEQUENCE [LARGE SCALE GENOMIC DNA]</scope>
    <source>
        <strain evidence="6">IMCC1728</strain>
    </source>
</reference>
<comment type="subcellular location">
    <subcellularLocation>
        <location evidence="2">Cell outer membrane</location>
        <topology evidence="2">Multi-pass membrane protein</topology>
    </subcellularLocation>
</comment>
<dbReference type="SUPFAM" id="SSF56935">
    <property type="entry name" value="Porins"/>
    <property type="match status" value="1"/>
</dbReference>
<dbReference type="PROSITE" id="PS52016">
    <property type="entry name" value="TONB_DEPENDENT_REC_3"/>
    <property type="match status" value="1"/>
</dbReference>
<feature type="compositionally biased region" description="Low complexity" evidence="3">
    <location>
        <begin position="160"/>
        <end position="172"/>
    </location>
</feature>
<comment type="caution">
    <text evidence="5">The sequence shown here is derived from an EMBL/GenBank/DDBJ whole genome shotgun (WGS) entry which is preliminary data.</text>
</comment>
<keyword evidence="1" id="KW-0675">Receptor</keyword>
<evidence type="ECO:0000313" key="5">
    <source>
        <dbReference type="EMBL" id="TXC67497.1"/>
    </source>
</evidence>
<keyword evidence="2" id="KW-0813">Transport</keyword>
<dbReference type="Proteomes" id="UP000321832">
    <property type="component" value="Unassembled WGS sequence"/>
</dbReference>
<keyword evidence="2" id="KW-0812">Transmembrane</keyword>
<accession>A0A5C6U3R1</accession>
<dbReference type="PANTHER" id="PTHR47234:SF2">
    <property type="entry name" value="TONB-DEPENDENT RECEPTOR"/>
    <property type="match status" value="1"/>
</dbReference>
<dbReference type="InterPro" id="IPR012910">
    <property type="entry name" value="Plug_dom"/>
</dbReference>
<evidence type="ECO:0000256" key="3">
    <source>
        <dbReference type="SAM" id="MobiDB-lite"/>
    </source>
</evidence>